<dbReference type="EC" id="2.4.1.182" evidence="3 11"/>
<protein>
    <recommendedName>
        <fullName evidence="4 11">Lipid-A-disaccharide synthase</fullName>
        <ecNumber evidence="3 11">2.4.1.182</ecNumber>
    </recommendedName>
</protein>
<evidence type="ECO:0000256" key="2">
    <source>
        <dbReference type="ARBA" id="ARBA00007868"/>
    </source>
</evidence>
<dbReference type="NCBIfam" id="TIGR00215">
    <property type="entry name" value="lpxB"/>
    <property type="match status" value="1"/>
</dbReference>
<comment type="catalytic activity">
    <reaction evidence="10">
        <text>a lipid X + a UDP-2-N,3-O-bis[(3R)-3-hydroxyacyl]-alpha-D-glucosamine = a lipid A disaccharide + UDP + H(+)</text>
        <dbReference type="Rhea" id="RHEA:67828"/>
        <dbReference type="ChEBI" id="CHEBI:15378"/>
        <dbReference type="ChEBI" id="CHEBI:58223"/>
        <dbReference type="ChEBI" id="CHEBI:137748"/>
        <dbReference type="ChEBI" id="CHEBI:176338"/>
        <dbReference type="ChEBI" id="CHEBI:176343"/>
        <dbReference type="EC" id="2.4.1.182"/>
    </reaction>
</comment>
<dbReference type="GO" id="GO:0008915">
    <property type="term" value="F:lipid-A-disaccharide synthase activity"/>
    <property type="evidence" value="ECO:0007669"/>
    <property type="project" value="UniProtKB-UniRule"/>
</dbReference>
<keyword evidence="5" id="KW-0444">Lipid biosynthesis</keyword>
<evidence type="ECO:0000256" key="4">
    <source>
        <dbReference type="ARBA" id="ARBA00020902"/>
    </source>
</evidence>
<dbReference type="SUPFAM" id="SSF53756">
    <property type="entry name" value="UDP-Glycosyltransferase/glycogen phosphorylase"/>
    <property type="match status" value="1"/>
</dbReference>
<keyword evidence="9" id="KW-0443">Lipid metabolism</keyword>
<proteinExistence type="inferred from homology"/>
<evidence type="ECO:0000256" key="11">
    <source>
        <dbReference type="NCBIfam" id="TIGR00215"/>
    </source>
</evidence>
<dbReference type="RefSeq" id="WP_213215187.1">
    <property type="nucleotide sequence ID" value="NZ_QTKU01000001.1"/>
</dbReference>
<evidence type="ECO:0000313" key="13">
    <source>
        <dbReference type="Proteomes" id="UP000705379"/>
    </source>
</evidence>
<name>A0A944GRW2_9HYPH</name>
<dbReference type="Pfam" id="PF02684">
    <property type="entry name" value="LpxB"/>
    <property type="match status" value="1"/>
</dbReference>
<sequence length="397" mass="43439">MSLSGNPVRVAICVGEESGDLLGSRLIAALQERLGPDGVTFTGLGGGRMQALGMESLFDISDISVMGISAVLARLPLIVRRVYQTVDAIVESDPDVLVIIDSPDFTHNVAKRVRKRAPHIPIVGYVSPSVWAWRPGRARKMKAYVDELLAILPFEPEIHRKLGGPPTHYVGHPLIERLCELRPSEGERTPVEGPDKVLLVLPGSRGSEVDRLLADFGGTVEELKERFPDLEVLLPAVPHLRERIVEGVSQWMSKPTIVDGEADKYRAFRRAHAALAASGTVSLELAISGVPMAVCYKLDWFYRRLRQIHKIIPIASVGSMVLPNIILGRNVVPEFLDDEANPGKLSGVIGDLLVDSSERRHQVEALKDLDVRMQLPDGGKQSDAAASIVLEVLKRQA</sequence>
<dbReference type="PANTHER" id="PTHR30372">
    <property type="entry name" value="LIPID-A-DISACCHARIDE SYNTHASE"/>
    <property type="match status" value="1"/>
</dbReference>
<evidence type="ECO:0000256" key="7">
    <source>
        <dbReference type="ARBA" id="ARBA00022676"/>
    </source>
</evidence>
<evidence type="ECO:0000256" key="5">
    <source>
        <dbReference type="ARBA" id="ARBA00022516"/>
    </source>
</evidence>
<evidence type="ECO:0000256" key="10">
    <source>
        <dbReference type="ARBA" id="ARBA00048975"/>
    </source>
</evidence>
<comment type="similarity">
    <text evidence="2">Belongs to the LpxB family.</text>
</comment>
<dbReference type="Proteomes" id="UP000705379">
    <property type="component" value="Unassembled WGS sequence"/>
</dbReference>
<evidence type="ECO:0000256" key="1">
    <source>
        <dbReference type="ARBA" id="ARBA00002056"/>
    </source>
</evidence>
<keyword evidence="6" id="KW-0441">Lipid A biosynthesis</keyword>
<accession>A0A944GRW2</accession>
<reference evidence="12" key="1">
    <citation type="submission" date="2018-08" db="EMBL/GenBank/DDBJ databases">
        <authorList>
            <person name="Jin W."/>
            <person name="Wang H."/>
            <person name="Yang Y."/>
            <person name="Li M."/>
            <person name="Liu J."/>
        </authorList>
    </citation>
    <scope>NUCLEOTIDE SEQUENCE</scope>
    <source>
        <strain evidence="12">AESS21</strain>
    </source>
</reference>
<dbReference type="GO" id="GO:0016020">
    <property type="term" value="C:membrane"/>
    <property type="evidence" value="ECO:0007669"/>
    <property type="project" value="GOC"/>
</dbReference>
<organism evidence="12 13">
    <name type="scientific">Roseibium polysiphoniae</name>
    <dbReference type="NCBI Taxonomy" id="2571221"/>
    <lineage>
        <taxon>Bacteria</taxon>
        <taxon>Pseudomonadati</taxon>
        <taxon>Pseudomonadota</taxon>
        <taxon>Alphaproteobacteria</taxon>
        <taxon>Hyphomicrobiales</taxon>
        <taxon>Stappiaceae</taxon>
        <taxon>Roseibium</taxon>
    </lineage>
</organism>
<reference evidence="12" key="2">
    <citation type="journal article" date="2021" name="Microorganisms">
        <title>Bacterial Dimethylsulfoniopropionate Biosynthesis in the East China Sea.</title>
        <authorList>
            <person name="Liu J."/>
            <person name="Zhang Y."/>
            <person name="Liu J."/>
            <person name="Zhong H."/>
            <person name="Williams B.T."/>
            <person name="Zheng Y."/>
            <person name="Curson A.R.J."/>
            <person name="Sun C."/>
            <person name="Sun H."/>
            <person name="Song D."/>
            <person name="Wagner Mackenzie B."/>
            <person name="Bermejo Martinez A."/>
            <person name="Todd J.D."/>
            <person name="Zhang X.H."/>
        </authorList>
    </citation>
    <scope>NUCLEOTIDE SEQUENCE</scope>
    <source>
        <strain evidence="12">AESS21</strain>
    </source>
</reference>
<evidence type="ECO:0000256" key="8">
    <source>
        <dbReference type="ARBA" id="ARBA00022679"/>
    </source>
</evidence>
<dbReference type="EMBL" id="QTKU01000001">
    <property type="protein sequence ID" value="MBS8259584.1"/>
    <property type="molecule type" value="Genomic_DNA"/>
</dbReference>
<evidence type="ECO:0000256" key="9">
    <source>
        <dbReference type="ARBA" id="ARBA00023098"/>
    </source>
</evidence>
<evidence type="ECO:0000313" key="12">
    <source>
        <dbReference type="EMBL" id="MBS8259584.1"/>
    </source>
</evidence>
<keyword evidence="7 12" id="KW-0328">Glycosyltransferase</keyword>
<dbReference type="GO" id="GO:0009245">
    <property type="term" value="P:lipid A biosynthetic process"/>
    <property type="evidence" value="ECO:0007669"/>
    <property type="project" value="UniProtKB-UniRule"/>
</dbReference>
<dbReference type="AlphaFoldDB" id="A0A944GRW2"/>
<keyword evidence="8 12" id="KW-0808">Transferase</keyword>
<evidence type="ECO:0000256" key="6">
    <source>
        <dbReference type="ARBA" id="ARBA00022556"/>
    </source>
</evidence>
<comment type="function">
    <text evidence="1">Condensation of UDP-2,3-diacylglucosamine and 2,3-diacylglucosamine-1-phosphate to form lipid A disaccharide, a precursor of lipid A, a phosphorylated glycolipid that anchors the lipopolysaccharide to the outer membrane of the cell.</text>
</comment>
<dbReference type="InterPro" id="IPR003835">
    <property type="entry name" value="Glyco_trans_19"/>
</dbReference>
<comment type="caution">
    <text evidence="12">The sequence shown here is derived from an EMBL/GenBank/DDBJ whole genome shotgun (WGS) entry which is preliminary data.</text>
</comment>
<gene>
    <name evidence="12" type="primary">lpxB</name>
    <name evidence="12" type="ORF">DYI23_05055</name>
</gene>
<dbReference type="PANTHER" id="PTHR30372:SF4">
    <property type="entry name" value="LIPID-A-DISACCHARIDE SYNTHASE, MITOCHONDRIAL-RELATED"/>
    <property type="match status" value="1"/>
</dbReference>
<dbReference type="GO" id="GO:0005543">
    <property type="term" value="F:phospholipid binding"/>
    <property type="evidence" value="ECO:0007669"/>
    <property type="project" value="TreeGrafter"/>
</dbReference>
<evidence type="ECO:0000256" key="3">
    <source>
        <dbReference type="ARBA" id="ARBA00012687"/>
    </source>
</evidence>